<evidence type="ECO:0000313" key="4">
    <source>
        <dbReference type="Proteomes" id="UP000327085"/>
    </source>
</evidence>
<sequence>MEICNTYNNVTGRGEGRGKAPTRLQQHAPACLQLDQTAGTASTNPLLDDASMAIPLLSPVLIPEPMPESSEKGSDQNVRSITPPFSAAGGWQHPAVAPFTDPSSLFAVFQSQCMIANQAQ</sequence>
<feature type="region of interest" description="Disordered" evidence="1">
    <location>
        <begin position="61"/>
        <end position="86"/>
    </location>
</feature>
<dbReference type="PANTHER" id="PTHR33912:SF5">
    <property type="entry name" value="F22G5.17"/>
    <property type="match status" value="1"/>
</dbReference>
<dbReference type="InParanoid" id="A0A5E4FS93"/>
<dbReference type="Proteomes" id="UP001054821">
    <property type="component" value="Chromosome 6"/>
</dbReference>
<feature type="compositionally biased region" description="Polar residues" evidence="1">
    <location>
        <begin position="1"/>
        <end position="11"/>
    </location>
</feature>
<protein>
    <submittedName>
        <fullName evidence="3">PREDICTED: MTR_2g097730</fullName>
    </submittedName>
</protein>
<dbReference type="AlphaFoldDB" id="A0A5E4FS93"/>
<reference evidence="3" key="1">
    <citation type="submission" date="2019-07" db="EMBL/GenBank/DDBJ databases">
        <authorList>
            <person name="Alioto T."/>
            <person name="Alioto T."/>
            <person name="Gomez Garrido J."/>
        </authorList>
    </citation>
    <scope>NUCLEOTIDE SEQUENCE</scope>
</reference>
<dbReference type="EMBL" id="JAJFAZ020000006">
    <property type="protein sequence ID" value="KAI5321903.1"/>
    <property type="molecule type" value="Genomic_DNA"/>
</dbReference>
<evidence type="ECO:0000313" key="3">
    <source>
        <dbReference type="EMBL" id="VVA30386.1"/>
    </source>
</evidence>
<dbReference type="OMA" id="WEHPAMA"/>
<organism evidence="3 4">
    <name type="scientific">Prunus dulcis</name>
    <name type="common">Almond</name>
    <name type="synonym">Amygdalus dulcis</name>
    <dbReference type="NCBI Taxonomy" id="3755"/>
    <lineage>
        <taxon>Eukaryota</taxon>
        <taxon>Viridiplantae</taxon>
        <taxon>Streptophyta</taxon>
        <taxon>Embryophyta</taxon>
        <taxon>Tracheophyta</taxon>
        <taxon>Spermatophyta</taxon>
        <taxon>Magnoliopsida</taxon>
        <taxon>eudicotyledons</taxon>
        <taxon>Gunneridae</taxon>
        <taxon>Pentapetalae</taxon>
        <taxon>rosids</taxon>
        <taxon>fabids</taxon>
        <taxon>Rosales</taxon>
        <taxon>Rosaceae</taxon>
        <taxon>Amygdaloideae</taxon>
        <taxon>Amygdaleae</taxon>
        <taxon>Prunus</taxon>
    </lineage>
</organism>
<keyword evidence="5" id="KW-1185">Reference proteome</keyword>
<dbReference type="Proteomes" id="UP000327085">
    <property type="component" value="Chromosome 6"/>
</dbReference>
<accession>A0A5E4FS93</accession>
<feature type="region of interest" description="Disordered" evidence="1">
    <location>
        <begin position="1"/>
        <end position="24"/>
    </location>
</feature>
<dbReference type="InterPro" id="IPR040381">
    <property type="entry name" value="At4g14450-like"/>
</dbReference>
<dbReference type="Gramene" id="VVA30386">
    <property type="protein sequence ID" value="VVA30386"/>
    <property type="gene ID" value="Prudul26B011463"/>
</dbReference>
<evidence type="ECO:0000256" key="1">
    <source>
        <dbReference type="SAM" id="MobiDB-lite"/>
    </source>
</evidence>
<evidence type="ECO:0000313" key="5">
    <source>
        <dbReference type="Proteomes" id="UP001054821"/>
    </source>
</evidence>
<proteinExistence type="predicted"/>
<name>A0A5E4FS93_PRUDU</name>
<evidence type="ECO:0000313" key="2">
    <source>
        <dbReference type="EMBL" id="KAI5321903.1"/>
    </source>
</evidence>
<gene>
    <name evidence="3" type="ORF">ALMOND_2B011463</name>
    <name evidence="2" type="ORF">L3X38_030975</name>
</gene>
<reference evidence="4" key="2">
    <citation type="journal article" date="2020" name="Plant J.">
        <title>Transposons played a major role in the diversification between the closely related almond and peach genomes: results from the almond genome sequence.</title>
        <authorList>
            <person name="Alioto T."/>
            <person name="Alexiou K.G."/>
            <person name="Bardil A."/>
            <person name="Barteri F."/>
            <person name="Castanera R."/>
            <person name="Cruz F."/>
            <person name="Dhingra A."/>
            <person name="Duval H."/>
            <person name="Fernandez I Marti A."/>
            <person name="Frias L."/>
            <person name="Galan B."/>
            <person name="Garcia J.L."/>
            <person name="Howad W."/>
            <person name="Gomez-Garrido J."/>
            <person name="Gut M."/>
            <person name="Julca I."/>
            <person name="Morata J."/>
            <person name="Puigdomenech P."/>
            <person name="Ribeca P."/>
            <person name="Rubio Cabetas M.J."/>
            <person name="Vlasova A."/>
            <person name="Wirthensohn M."/>
            <person name="Garcia-Mas J."/>
            <person name="Gabaldon T."/>
            <person name="Casacuberta J.M."/>
            <person name="Arus P."/>
        </authorList>
    </citation>
    <scope>NUCLEOTIDE SEQUENCE [LARGE SCALE GENOMIC DNA]</scope>
    <source>
        <strain evidence="4">cv. Texas</strain>
    </source>
</reference>
<reference evidence="2 5" key="3">
    <citation type="journal article" date="2022" name="G3 (Bethesda)">
        <title>Whole-genome sequence and methylome profiling of the almond [Prunus dulcis (Mill.) D.A. Webb] cultivar 'Nonpareil'.</title>
        <authorList>
            <person name="D'Amico-Willman K.M."/>
            <person name="Ouma W.Z."/>
            <person name="Meulia T."/>
            <person name="Sideli G.M."/>
            <person name="Gradziel T.M."/>
            <person name="Fresnedo-Ramirez J."/>
        </authorList>
    </citation>
    <scope>NUCLEOTIDE SEQUENCE [LARGE SCALE GENOMIC DNA]</scope>
    <source>
        <strain evidence="2">Clone GOH B32 T37-40</strain>
    </source>
</reference>
<dbReference type="PANTHER" id="PTHR33912">
    <property type="entry name" value="OS01G0939400 PROTEIN"/>
    <property type="match status" value="1"/>
</dbReference>
<dbReference type="EMBL" id="CABIKO010000189">
    <property type="protein sequence ID" value="VVA30386.1"/>
    <property type="molecule type" value="Genomic_DNA"/>
</dbReference>